<gene>
    <name evidence="1" type="ORF">IRY30_01245</name>
</gene>
<dbReference type="InterPro" id="IPR027417">
    <property type="entry name" value="P-loop_NTPase"/>
</dbReference>
<dbReference type="EMBL" id="JADKMY010000001">
    <property type="protein sequence ID" value="MBF4552707.1"/>
    <property type="molecule type" value="Genomic_DNA"/>
</dbReference>
<sequence>MSLRPIAINVDEPQWMEEAKLVAVATGRSHAPVEDDLTDLVDNPRWGSNGVILLTDKALPHAESIPRLTVVRVDEIMRDCPSDATLELVERVGSQDPLRIAVVGAHGGAGSSVFSAGLAAAIESILEEDVLVVDRDPHSQGLATVLGVENQPSWVSTDPNAETSEERLLQNCAVLGNVSVLSRTARARLYGPWDPNDELSIAGLSRMLPRTHLVVDCGRTLPHGEEWEQQWEDCAPDAVIVVSAQNVSGIVAAKDVLDLCADQGVFPGLSVMRKLRDGGCSYGMVLALLGREPDASWTHDPNLVYDLDRGALNVTSSPLAKAARKIAVEIIACRMDGAAQLGDAAQLNGTAQLSVQVRR</sequence>
<accession>A0ABR9ZH23</accession>
<reference evidence="1 2" key="1">
    <citation type="submission" date="2020-10" db="EMBL/GenBank/DDBJ databases">
        <title>Novel species in genus Corynebacterium.</title>
        <authorList>
            <person name="Zhang G."/>
        </authorList>
    </citation>
    <scope>NUCLEOTIDE SEQUENCE [LARGE SCALE GENOMIC DNA]</scope>
    <source>
        <strain evidence="1 2">DSM 45110</strain>
    </source>
</reference>
<dbReference type="RefSeq" id="WP_194555595.1">
    <property type="nucleotide sequence ID" value="NZ_JADKMY010000001.1"/>
</dbReference>
<organism evidence="1 2">
    <name type="scientific">Corynebacterium suicordis DSM 45110</name>
    <dbReference type="NCBI Taxonomy" id="1121369"/>
    <lineage>
        <taxon>Bacteria</taxon>
        <taxon>Bacillati</taxon>
        <taxon>Actinomycetota</taxon>
        <taxon>Actinomycetes</taxon>
        <taxon>Mycobacteriales</taxon>
        <taxon>Corynebacteriaceae</taxon>
        <taxon>Corynebacterium</taxon>
    </lineage>
</organism>
<keyword evidence="2" id="KW-1185">Reference proteome</keyword>
<name>A0ABR9ZH23_9CORY</name>
<evidence type="ECO:0000313" key="1">
    <source>
        <dbReference type="EMBL" id="MBF4552707.1"/>
    </source>
</evidence>
<comment type="caution">
    <text evidence="1">The sequence shown here is derived from an EMBL/GenBank/DDBJ whole genome shotgun (WGS) entry which is preliminary data.</text>
</comment>
<proteinExistence type="predicted"/>
<dbReference type="Gene3D" id="3.40.50.300">
    <property type="entry name" value="P-loop containing nucleotide triphosphate hydrolases"/>
    <property type="match status" value="1"/>
</dbReference>
<protein>
    <submittedName>
        <fullName evidence="1">Uncharacterized protein</fullName>
    </submittedName>
</protein>
<dbReference type="SUPFAM" id="SSF52540">
    <property type="entry name" value="P-loop containing nucleoside triphosphate hydrolases"/>
    <property type="match status" value="1"/>
</dbReference>
<dbReference type="Proteomes" id="UP000635902">
    <property type="component" value="Unassembled WGS sequence"/>
</dbReference>
<evidence type="ECO:0000313" key="2">
    <source>
        <dbReference type="Proteomes" id="UP000635902"/>
    </source>
</evidence>